<dbReference type="OrthoDB" id="9876299at2759"/>
<dbReference type="EMBL" id="KN817642">
    <property type="protein sequence ID" value="KJA15535.1"/>
    <property type="molecule type" value="Genomic_DNA"/>
</dbReference>
<dbReference type="InterPro" id="IPR051468">
    <property type="entry name" value="Fungal_SecMetab_SDRs"/>
</dbReference>
<dbReference type="Gene3D" id="3.40.50.720">
    <property type="entry name" value="NAD(P)-binding Rossmann-like Domain"/>
    <property type="match status" value="1"/>
</dbReference>
<dbReference type="SUPFAM" id="SSF51735">
    <property type="entry name" value="NAD(P)-binding Rossmann-fold domains"/>
    <property type="match status" value="1"/>
</dbReference>
<gene>
    <name evidence="4" type="ORF">HYPSUDRAFT_48298</name>
</gene>
<organism evidence="4 5">
    <name type="scientific">Hypholoma sublateritium (strain FD-334 SS-4)</name>
    <dbReference type="NCBI Taxonomy" id="945553"/>
    <lineage>
        <taxon>Eukaryota</taxon>
        <taxon>Fungi</taxon>
        <taxon>Dikarya</taxon>
        <taxon>Basidiomycota</taxon>
        <taxon>Agaricomycotina</taxon>
        <taxon>Agaricomycetes</taxon>
        <taxon>Agaricomycetidae</taxon>
        <taxon>Agaricales</taxon>
        <taxon>Agaricineae</taxon>
        <taxon>Strophariaceae</taxon>
        <taxon>Hypholoma</taxon>
    </lineage>
</organism>
<evidence type="ECO:0000256" key="3">
    <source>
        <dbReference type="ARBA" id="ARBA00023002"/>
    </source>
</evidence>
<dbReference type="Pfam" id="PF00106">
    <property type="entry name" value="adh_short"/>
    <property type="match status" value="1"/>
</dbReference>
<protein>
    <recommendedName>
        <fullName evidence="6">Ketoreductase (KR) domain-containing protein</fullName>
    </recommendedName>
</protein>
<dbReference type="PRINTS" id="PR00081">
    <property type="entry name" value="GDHRDH"/>
</dbReference>
<evidence type="ECO:0000313" key="4">
    <source>
        <dbReference type="EMBL" id="KJA15535.1"/>
    </source>
</evidence>
<dbReference type="GO" id="GO:0005737">
    <property type="term" value="C:cytoplasm"/>
    <property type="evidence" value="ECO:0007669"/>
    <property type="project" value="TreeGrafter"/>
</dbReference>
<evidence type="ECO:0000256" key="1">
    <source>
        <dbReference type="ARBA" id="ARBA00006484"/>
    </source>
</evidence>
<comment type="similarity">
    <text evidence="1">Belongs to the short-chain dehydrogenases/reductases (SDR) family.</text>
</comment>
<evidence type="ECO:0008006" key="6">
    <source>
        <dbReference type="Google" id="ProtNLM"/>
    </source>
</evidence>
<keyword evidence="2" id="KW-0521">NADP</keyword>
<reference evidence="5" key="1">
    <citation type="submission" date="2014-04" db="EMBL/GenBank/DDBJ databases">
        <title>Evolutionary Origins and Diversification of the Mycorrhizal Mutualists.</title>
        <authorList>
            <consortium name="DOE Joint Genome Institute"/>
            <consortium name="Mycorrhizal Genomics Consortium"/>
            <person name="Kohler A."/>
            <person name="Kuo A."/>
            <person name="Nagy L.G."/>
            <person name="Floudas D."/>
            <person name="Copeland A."/>
            <person name="Barry K.W."/>
            <person name="Cichocki N."/>
            <person name="Veneault-Fourrey C."/>
            <person name="LaButti K."/>
            <person name="Lindquist E.A."/>
            <person name="Lipzen A."/>
            <person name="Lundell T."/>
            <person name="Morin E."/>
            <person name="Murat C."/>
            <person name="Riley R."/>
            <person name="Ohm R."/>
            <person name="Sun H."/>
            <person name="Tunlid A."/>
            <person name="Henrissat B."/>
            <person name="Grigoriev I.V."/>
            <person name="Hibbett D.S."/>
            <person name="Martin F."/>
        </authorList>
    </citation>
    <scope>NUCLEOTIDE SEQUENCE [LARGE SCALE GENOMIC DNA]</scope>
    <source>
        <strain evidence="5">FD-334 SS-4</strain>
    </source>
</reference>
<sequence length="256" mass="27385">MNPSTIYLVSGSNRGLGLGLVTHILANRPAAFVYAGVRSPEKMSALTELSGKYPGRLEVVKLVSADVEGNQAVANIIEARHGRVDTVIANAGIGTTLATVSEVNIASLEDHFHVNVAGTIVLFQAMYGLLKKSAVPRFVPISNAGAGLGGKGITRPLGNVLYGATKAALNWATRKIHFENDWLVTFPVSPGPMDTDMYRNIISTDTIGFFKKWAEANPDIPSVETVSGSLLSIIDESTREKEGGQFVHIDGTRLPW</sequence>
<dbReference type="OMA" id="AGISQWH"/>
<keyword evidence="3" id="KW-0560">Oxidoreductase</keyword>
<dbReference type="InterPro" id="IPR002347">
    <property type="entry name" value="SDR_fam"/>
</dbReference>
<evidence type="ECO:0000256" key="2">
    <source>
        <dbReference type="ARBA" id="ARBA00022857"/>
    </source>
</evidence>
<keyword evidence="5" id="KW-1185">Reference proteome</keyword>
<dbReference type="GO" id="GO:0016491">
    <property type="term" value="F:oxidoreductase activity"/>
    <property type="evidence" value="ECO:0007669"/>
    <property type="project" value="UniProtKB-KW"/>
</dbReference>
<dbReference type="AlphaFoldDB" id="A0A0D2P502"/>
<dbReference type="PANTHER" id="PTHR43544">
    <property type="entry name" value="SHORT-CHAIN DEHYDROGENASE/REDUCTASE"/>
    <property type="match status" value="1"/>
</dbReference>
<evidence type="ECO:0000313" key="5">
    <source>
        <dbReference type="Proteomes" id="UP000054270"/>
    </source>
</evidence>
<accession>A0A0D2P502</accession>
<dbReference type="InterPro" id="IPR036291">
    <property type="entry name" value="NAD(P)-bd_dom_sf"/>
</dbReference>
<dbReference type="Proteomes" id="UP000054270">
    <property type="component" value="Unassembled WGS sequence"/>
</dbReference>
<name>A0A0D2P502_HYPSF</name>
<dbReference type="PANTHER" id="PTHR43544:SF7">
    <property type="entry name" value="NADB-LER2"/>
    <property type="match status" value="1"/>
</dbReference>
<proteinExistence type="inferred from homology"/>